<dbReference type="NCBIfam" id="TIGR02499">
    <property type="entry name" value="HrpE_YscL_not"/>
    <property type="match status" value="1"/>
</dbReference>
<comment type="similarity">
    <text evidence="5">Belongs to the SctL stator family.</text>
</comment>
<evidence type="ECO:0000313" key="8">
    <source>
        <dbReference type="Proteomes" id="UP000031914"/>
    </source>
</evidence>
<dbReference type="STRING" id="29485.CH64_2930"/>
<evidence type="ECO:0000256" key="2">
    <source>
        <dbReference type="ARBA" id="ARBA00022448"/>
    </source>
</evidence>
<organism evidence="7 9">
    <name type="scientific">Yersinia rohdei</name>
    <dbReference type="NCBI Taxonomy" id="29485"/>
    <lineage>
        <taxon>Bacteria</taxon>
        <taxon>Pseudomonadati</taxon>
        <taxon>Pseudomonadota</taxon>
        <taxon>Gammaproteobacteria</taxon>
        <taxon>Enterobacterales</taxon>
        <taxon>Yersiniaceae</taxon>
        <taxon>Yersinia</taxon>
    </lineage>
</organism>
<proteinExistence type="inferred from homology"/>
<dbReference type="RefSeq" id="WP_032817737.1">
    <property type="nucleotide sequence ID" value="NZ_CP009787.1"/>
</dbReference>
<evidence type="ECO:0000256" key="4">
    <source>
        <dbReference type="ARBA" id="ARBA00022927"/>
    </source>
</evidence>
<reference evidence="6 8" key="1">
    <citation type="journal article" date="2015" name="Genome Announc.">
        <title>Thirty-Two Complete Genome Assemblies of Nine Yersinia Species, Including Y. pestis, Y. pseudotuberculosis, and Y. enterocolitica.</title>
        <authorList>
            <person name="Johnson S.L."/>
            <person name="Daligault H.E."/>
            <person name="Davenport K.W."/>
            <person name="Jaissle J."/>
            <person name="Frey K.G."/>
            <person name="Ladner J.T."/>
            <person name="Broomall S.M."/>
            <person name="Bishop-Lilly K.A."/>
            <person name="Bruce D.C."/>
            <person name="Coyne S.R."/>
            <person name="Gibbons H.S."/>
            <person name="Lo C.C."/>
            <person name="Munk A.C."/>
            <person name="Rosenzweig C.N."/>
            <person name="Koroleva G.I."/>
            <person name="Palacios G.F."/>
            <person name="Redden C.L."/>
            <person name="Xu Y."/>
            <person name="Minogue T.D."/>
            <person name="Chain P.S."/>
        </authorList>
    </citation>
    <scope>NUCLEOTIDE SEQUENCE [LARGE SCALE GENOMIC DNA]</scope>
    <source>
        <strain evidence="6 8">YRA</strain>
    </source>
</reference>
<accession>A0A0U1HRW6</accession>
<dbReference type="AlphaFoldDB" id="A0A0U1HRW6"/>
<dbReference type="EMBL" id="CTKE01000006">
    <property type="protein sequence ID" value="CQI89529.1"/>
    <property type="molecule type" value="Genomic_DNA"/>
</dbReference>
<protein>
    <submittedName>
        <fullName evidence="7">Type III secretion apparatus protein, HrpE/YscL family</fullName>
    </submittedName>
</protein>
<dbReference type="GO" id="GO:0030254">
    <property type="term" value="P:protein secretion by the type III secretion system"/>
    <property type="evidence" value="ECO:0007669"/>
    <property type="project" value="InterPro"/>
</dbReference>
<dbReference type="Proteomes" id="UP000031914">
    <property type="component" value="Chromosome"/>
</dbReference>
<dbReference type="GO" id="GO:0005737">
    <property type="term" value="C:cytoplasm"/>
    <property type="evidence" value="ECO:0007669"/>
    <property type="project" value="UniProtKB-SubCell"/>
</dbReference>
<gene>
    <name evidence="6" type="ORF">CH64_2930</name>
    <name evidence="7" type="ORF">ERS008555_01646</name>
</gene>
<evidence type="ECO:0000313" key="7">
    <source>
        <dbReference type="EMBL" id="CQI89529.1"/>
    </source>
</evidence>
<evidence type="ECO:0000256" key="1">
    <source>
        <dbReference type="ARBA" id="ARBA00004496"/>
    </source>
</evidence>
<evidence type="ECO:0000256" key="5">
    <source>
        <dbReference type="ARBA" id="ARBA00024335"/>
    </source>
</evidence>
<evidence type="ECO:0000256" key="3">
    <source>
        <dbReference type="ARBA" id="ARBA00022490"/>
    </source>
</evidence>
<evidence type="ECO:0000313" key="6">
    <source>
        <dbReference type="EMBL" id="AJJ10325.1"/>
    </source>
</evidence>
<keyword evidence="4" id="KW-0653">Protein transport</keyword>
<dbReference type="KEGG" id="yro:CH64_2930"/>
<name>A0A0U1HRW6_YERRO</name>
<keyword evidence="8" id="KW-1185">Reference proteome</keyword>
<dbReference type="InterPro" id="IPR012842">
    <property type="entry name" value="T3SS_SctL/SctL2"/>
</dbReference>
<dbReference type="EMBL" id="CP009787">
    <property type="protein sequence ID" value="AJJ10325.1"/>
    <property type="molecule type" value="Genomic_DNA"/>
</dbReference>
<comment type="subcellular location">
    <subcellularLocation>
        <location evidence="1">Cytoplasm</location>
    </subcellularLocation>
</comment>
<keyword evidence="3" id="KW-0963">Cytoplasm</keyword>
<keyword evidence="2" id="KW-0813">Transport</keyword>
<dbReference type="GeneID" id="45568208"/>
<sequence>MNLFHLPVEKFEYSLPAGRVIPAAQLQQMAQSRDILAEAKVQAAAMRQATEIERDALLAQAQQQADDLLQQARDTIETQVLAQHVGWLVAAEQLESSLVMQAREHILVAIGSVITHWAGQQSVSQILIHRMGAEVAKMAQHNGLVLRVHPQQLPAIAAALGARVQCVADENMAEDQAQLGSPMLQLTLSLQRHLSQLILWLQESPPQQELTHDKCQ</sequence>
<dbReference type="Proteomes" id="UP000042054">
    <property type="component" value="Unassembled WGS sequence"/>
</dbReference>
<reference evidence="7 9" key="2">
    <citation type="submission" date="2015-03" db="EMBL/GenBank/DDBJ databases">
        <authorList>
            <person name="Murphy D."/>
        </authorList>
    </citation>
    <scope>NUCLEOTIDE SEQUENCE [LARGE SCALE GENOMIC DNA]</scope>
    <source>
        <strain evidence="7 9">68/02</strain>
    </source>
</reference>
<dbReference type="OrthoDB" id="6480848at2"/>
<evidence type="ECO:0000313" key="9">
    <source>
        <dbReference type="Proteomes" id="UP000042054"/>
    </source>
</evidence>